<accession>A0AAD5UVV1</accession>
<gene>
    <name evidence="10" type="ORF">NLI96_g9220</name>
</gene>
<dbReference type="GO" id="GO:0006508">
    <property type="term" value="P:proteolysis"/>
    <property type="evidence" value="ECO:0007669"/>
    <property type="project" value="UniProtKB-KW"/>
</dbReference>
<organism evidence="10 11">
    <name type="scientific">Meripilus lineatus</name>
    <dbReference type="NCBI Taxonomy" id="2056292"/>
    <lineage>
        <taxon>Eukaryota</taxon>
        <taxon>Fungi</taxon>
        <taxon>Dikarya</taxon>
        <taxon>Basidiomycota</taxon>
        <taxon>Agaricomycotina</taxon>
        <taxon>Agaricomycetes</taxon>
        <taxon>Polyporales</taxon>
        <taxon>Meripilaceae</taxon>
        <taxon>Meripilus</taxon>
    </lineage>
</organism>
<feature type="signal peptide" evidence="8">
    <location>
        <begin position="1"/>
        <end position="19"/>
    </location>
</feature>
<proteinExistence type="inferred from homology"/>
<dbReference type="InterPro" id="IPR001461">
    <property type="entry name" value="Aspartic_peptidase_A1"/>
</dbReference>
<dbReference type="PANTHER" id="PTHR47966">
    <property type="entry name" value="BETA-SITE APP-CLEAVING ENZYME, ISOFORM A-RELATED"/>
    <property type="match status" value="1"/>
</dbReference>
<evidence type="ECO:0000256" key="3">
    <source>
        <dbReference type="ARBA" id="ARBA00022750"/>
    </source>
</evidence>
<dbReference type="InterPro" id="IPR001969">
    <property type="entry name" value="Aspartic_peptidase_AS"/>
</dbReference>
<dbReference type="Proteomes" id="UP001212997">
    <property type="component" value="Unassembled WGS sequence"/>
</dbReference>
<evidence type="ECO:0000256" key="8">
    <source>
        <dbReference type="SAM" id="SignalP"/>
    </source>
</evidence>
<dbReference type="InterPro" id="IPR034164">
    <property type="entry name" value="Pepsin-like_dom"/>
</dbReference>
<feature type="chain" id="PRO_5042276148" description="Peptidase A1 domain-containing protein" evidence="8">
    <location>
        <begin position="20"/>
        <end position="447"/>
    </location>
</feature>
<feature type="domain" description="Peptidase A1" evidence="9">
    <location>
        <begin position="138"/>
        <end position="444"/>
    </location>
</feature>
<dbReference type="CDD" id="cd05471">
    <property type="entry name" value="pepsin_like"/>
    <property type="match status" value="1"/>
</dbReference>
<keyword evidence="3 7" id="KW-0064">Aspartyl protease</keyword>
<evidence type="ECO:0000313" key="11">
    <source>
        <dbReference type="Proteomes" id="UP001212997"/>
    </source>
</evidence>
<keyword evidence="11" id="KW-1185">Reference proteome</keyword>
<evidence type="ECO:0000259" key="9">
    <source>
        <dbReference type="PROSITE" id="PS51767"/>
    </source>
</evidence>
<feature type="disulfide bond" evidence="6">
    <location>
        <begin position="169"/>
        <end position="173"/>
    </location>
</feature>
<dbReference type="PRINTS" id="PR00792">
    <property type="entry name" value="PEPSIN"/>
</dbReference>
<keyword evidence="8" id="KW-0732">Signal</keyword>
<reference evidence="10" key="1">
    <citation type="submission" date="2022-07" db="EMBL/GenBank/DDBJ databases">
        <title>Genome Sequence of Physisporinus lineatus.</title>
        <authorList>
            <person name="Buettner E."/>
        </authorList>
    </citation>
    <scope>NUCLEOTIDE SEQUENCE</scope>
    <source>
        <strain evidence="10">VT162</strain>
    </source>
</reference>
<evidence type="ECO:0000313" key="10">
    <source>
        <dbReference type="EMBL" id="KAJ3479208.1"/>
    </source>
</evidence>
<evidence type="ECO:0000256" key="1">
    <source>
        <dbReference type="ARBA" id="ARBA00007447"/>
    </source>
</evidence>
<name>A0AAD5UVV1_9APHY</name>
<dbReference type="PROSITE" id="PS00141">
    <property type="entry name" value="ASP_PROTEASE"/>
    <property type="match status" value="2"/>
</dbReference>
<evidence type="ECO:0000256" key="4">
    <source>
        <dbReference type="ARBA" id="ARBA00022801"/>
    </source>
</evidence>
<dbReference type="Gene3D" id="2.40.70.10">
    <property type="entry name" value="Acid Proteases"/>
    <property type="match status" value="2"/>
</dbReference>
<evidence type="ECO:0000256" key="5">
    <source>
        <dbReference type="PIRSR" id="PIRSR601461-1"/>
    </source>
</evidence>
<dbReference type="AlphaFoldDB" id="A0AAD5UVV1"/>
<feature type="active site" evidence="5">
    <location>
        <position position="335"/>
    </location>
</feature>
<comment type="similarity">
    <text evidence="1 7">Belongs to the peptidase A1 family.</text>
</comment>
<evidence type="ECO:0000256" key="7">
    <source>
        <dbReference type="RuleBase" id="RU000454"/>
    </source>
</evidence>
<dbReference type="EMBL" id="JANAWD010000455">
    <property type="protein sequence ID" value="KAJ3479208.1"/>
    <property type="molecule type" value="Genomic_DNA"/>
</dbReference>
<keyword evidence="6" id="KW-1015">Disulfide bond</keyword>
<keyword evidence="4 7" id="KW-0378">Hydrolase</keyword>
<sequence length="447" mass="47705">MKSTIAFALYLPFIVAVNASPVNQRSLGMKVALSKRGNLIDAGGNADIAALRNHVAHSVWKIQKGFRAYANNVGKPHPLQGHPDLPIKKGNPIISTTTITSYLPVSTTFVELDSVPTIKTKRGAGGSDVLLNEGVSLWHGEIAVGNPPQKFTVDFDTGSTDLFLPSPDCTSNCDGHQRYDPSQSSQSKSLSKDFKLAYADGSSVSGTQYQDTVTLAGLSATGQTLGLADVYSSGFSKDSFAPDGLLGMAFESISDYKSPSVFETLVTQGQTFQPVFGFKLNQQDSELYIGGVNTALYKGDFTWTPVTEEGYWQVKFDAISNNSTQILDDMSAIIDTGTTLIIGDADAVDKLYSQIPGAQSAFDTVGKGMYTFPCSSVPSISFTFGGKAFPIAQDAFNAGTSTEEGRCVGSIIASDKMSFWIVGDVFLRGVYTAFDIGEKRVGFADLA</sequence>
<evidence type="ECO:0000256" key="6">
    <source>
        <dbReference type="PIRSR" id="PIRSR601461-2"/>
    </source>
</evidence>
<evidence type="ECO:0000256" key="2">
    <source>
        <dbReference type="ARBA" id="ARBA00022670"/>
    </source>
</evidence>
<dbReference type="SUPFAM" id="SSF50630">
    <property type="entry name" value="Acid proteases"/>
    <property type="match status" value="1"/>
</dbReference>
<keyword evidence="2 7" id="KW-0645">Protease</keyword>
<protein>
    <recommendedName>
        <fullName evidence="9">Peptidase A1 domain-containing protein</fullName>
    </recommendedName>
</protein>
<dbReference type="PROSITE" id="PS51767">
    <property type="entry name" value="PEPTIDASE_A1"/>
    <property type="match status" value="1"/>
</dbReference>
<dbReference type="PANTHER" id="PTHR47966:SF51">
    <property type="entry name" value="BETA-SITE APP-CLEAVING ENZYME, ISOFORM A-RELATED"/>
    <property type="match status" value="1"/>
</dbReference>
<dbReference type="FunFam" id="2.40.70.10:FF:000115">
    <property type="entry name" value="Lysosomal aspartic protease"/>
    <property type="match status" value="1"/>
</dbReference>
<dbReference type="InterPro" id="IPR033121">
    <property type="entry name" value="PEPTIDASE_A1"/>
</dbReference>
<feature type="active site" evidence="5">
    <location>
        <position position="156"/>
    </location>
</feature>
<dbReference type="GO" id="GO:0004190">
    <property type="term" value="F:aspartic-type endopeptidase activity"/>
    <property type="evidence" value="ECO:0007669"/>
    <property type="project" value="UniProtKB-KW"/>
</dbReference>
<dbReference type="Pfam" id="PF00026">
    <property type="entry name" value="Asp"/>
    <property type="match status" value="1"/>
</dbReference>
<dbReference type="InterPro" id="IPR021109">
    <property type="entry name" value="Peptidase_aspartic_dom_sf"/>
</dbReference>
<comment type="caution">
    <text evidence="10">The sequence shown here is derived from an EMBL/GenBank/DDBJ whole genome shotgun (WGS) entry which is preliminary data.</text>
</comment>